<accession>A0A2M6WY88</accession>
<evidence type="ECO:0000259" key="1">
    <source>
        <dbReference type="PROSITE" id="PS50006"/>
    </source>
</evidence>
<reference evidence="3" key="1">
    <citation type="submission" date="2017-09" db="EMBL/GenBank/DDBJ databases">
        <title>Depth-based differentiation of microbial function through sediment-hosted aquifers and enrichment of novel symbionts in the deep terrestrial subsurface.</title>
        <authorList>
            <person name="Probst A.J."/>
            <person name="Ladd B."/>
            <person name="Jarett J.K."/>
            <person name="Geller-Mcgrath D.E."/>
            <person name="Sieber C.M.K."/>
            <person name="Emerson J.B."/>
            <person name="Anantharaman K."/>
            <person name="Thomas B.C."/>
            <person name="Malmstrom R."/>
            <person name="Stieglmeier M."/>
            <person name="Klingl A."/>
            <person name="Woyke T."/>
            <person name="Ryan C.M."/>
            <person name="Banfield J.F."/>
        </authorList>
    </citation>
    <scope>NUCLEOTIDE SEQUENCE [LARGE SCALE GENOMIC DNA]</scope>
</reference>
<name>A0A2M6WY88_9BACT</name>
<dbReference type="SMART" id="SM00240">
    <property type="entry name" value="FHA"/>
    <property type="match status" value="1"/>
</dbReference>
<dbReference type="EMBL" id="PEZP01000049">
    <property type="protein sequence ID" value="PIT97733.1"/>
    <property type="molecule type" value="Genomic_DNA"/>
</dbReference>
<dbReference type="InterPro" id="IPR000253">
    <property type="entry name" value="FHA_dom"/>
</dbReference>
<dbReference type="PANTHER" id="PTHR23308">
    <property type="entry name" value="NUCLEAR INHIBITOR OF PROTEIN PHOSPHATASE-1"/>
    <property type="match status" value="1"/>
</dbReference>
<dbReference type="InterPro" id="IPR050923">
    <property type="entry name" value="Cell_Proc_Reg/RNA_Proc"/>
</dbReference>
<evidence type="ECO:0000313" key="2">
    <source>
        <dbReference type="EMBL" id="PIT97733.1"/>
    </source>
</evidence>
<dbReference type="PROSITE" id="PS50006">
    <property type="entry name" value="FHA_DOMAIN"/>
    <property type="match status" value="1"/>
</dbReference>
<evidence type="ECO:0000313" key="3">
    <source>
        <dbReference type="Proteomes" id="UP000230731"/>
    </source>
</evidence>
<comment type="caution">
    <text evidence="2">The sequence shown here is derived from an EMBL/GenBank/DDBJ whole genome shotgun (WGS) entry which is preliminary data.</text>
</comment>
<gene>
    <name evidence="2" type="ORF">COT71_04590</name>
</gene>
<dbReference type="Proteomes" id="UP000230731">
    <property type="component" value="Unassembled WGS sequence"/>
</dbReference>
<dbReference type="CDD" id="cd00060">
    <property type="entry name" value="FHA"/>
    <property type="match status" value="1"/>
</dbReference>
<proteinExistence type="predicted"/>
<feature type="domain" description="FHA" evidence="1">
    <location>
        <begin position="18"/>
        <end position="69"/>
    </location>
</feature>
<protein>
    <recommendedName>
        <fullName evidence="1">FHA domain-containing protein</fullName>
    </recommendedName>
</protein>
<dbReference type="AlphaFoldDB" id="A0A2M6WY88"/>
<sequence length="95" mass="10986">MQEPGKERQEIPLGVGEYLVGRDFTLCQIVPDTMYISRVHCLISVHTDGYVTLRDLDSKNGTFVNGRRLVREERCVLSTHEPVDCYPVCFWLVRK</sequence>
<dbReference type="Pfam" id="PF00498">
    <property type="entry name" value="FHA"/>
    <property type="match status" value="1"/>
</dbReference>
<dbReference type="SUPFAM" id="SSF49879">
    <property type="entry name" value="SMAD/FHA domain"/>
    <property type="match status" value="1"/>
</dbReference>
<dbReference type="Gene3D" id="2.60.200.20">
    <property type="match status" value="1"/>
</dbReference>
<organism evidence="2 3">
    <name type="scientific">Candidatus Andersenbacteria bacterium CG10_big_fil_rev_8_21_14_0_10_54_11</name>
    <dbReference type="NCBI Taxonomy" id="1974485"/>
    <lineage>
        <taxon>Bacteria</taxon>
        <taxon>Candidatus Anderseniibacteriota</taxon>
    </lineage>
</organism>
<dbReference type="InterPro" id="IPR008984">
    <property type="entry name" value="SMAD_FHA_dom_sf"/>
</dbReference>